<feature type="transmembrane region" description="Helical" evidence="1">
    <location>
        <begin position="327"/>
        <end position="346"/>
    </location>
</feature>
<evidence type="ECO:0000256" key="1">
    <source>
        <dbReference type="SAM" id="Phobius"/>
    </source>
</evidence>
<feature type="transmembrane region" description="Helical" evidence="1">
    <location>
        <begin position="157"/>
        <end position="178"/>
    </location>
</feature>
<feature type="transmembrane region" description="Helical" evidence="1">
    <location>
        <begin position="185"/>
        <end position="208"/>
    </location>
</feature>
<protein>
    <recommendedName>
        <fullName evidence="3">SAM domain-containing protein</fullName>
    </recommendedName>
</protein>
<dbReference type="GeneID" id="39983681"/>
<dbReference type="PROSITE" id="PS50105">
    <property type="entry name" value="SAM_DOMAIN"/>
    <property type="match status" value="1"/>
</dbReference>
<keyword evidence="1" id="KW-0472">Membrane</keyword>
<dbReference type="EMBL" id="NBCO01000007">
    <property type="protein sequence ID" value="ORC91031.1"/>
    <property type="molecule type" value="Genomic_DNA"/>
</dbReference>
<feature type="transmembrane region" description="Helical" evidence="1">
    <location>
        <begin position="228"/>
        <end position="247"/>
    </location>
</feature>
<reference evidence="4 5" key="1">
    <citation type="submission" date="2017-03" db="EMBL/GenBank/DDBJ databases">
        <title>An alternative strategy for trypanosome survival in the mammalian bloodstream revealed through genome and transcriptome analysis of the ubiquitous bovine parasite Trypanosoma (Megatrypanum) theileri.</title>
        <authorList>
            <person name="Kelly S."/>
            <person name="Ivens A."/>
            <person name="Mott A."/>
            <person name="O'Neill E."/>
            <person name="Emms D."/>
            <person name="Macleod O."/>
            <person name="Voorheis P."/>
            <person name="Matthews J."/>
            <person name="Matthews K."/>
            <person name="Carrington M."/>
        </authorList>
    </citation>
    <scope>NUCLEOTIDE SEQUENCE [LARGE SCALE GENOMIC DNA]</scope>
    <source>
        <strain evidence="4">Edinburgh</strain>
    </source>
</reference>
<accession>A0A1X0P2D7</accession>
<keyword evidence="5" id="KW-1185">Reference proteome</keyword>
<feature type="domain" description="SAM" evidence="3">
    <location>
        <begin position="65"/>
        <end position="130"/>
    </location>
</feature>
<dbReference type="VEuPathDB" id="TriTrypDB:TM35_000074550"/>
<evidence type="ECO:0000259" key="3">
    <source>
        <dbReference type="PROSITE" id="PS50105"/>
    </source>
</evidence>
<dbReference type="RefSeq" id="XP_028885097.1">
    <property type="nucleotide sequence ID" value="XM_029023901.1"/>
</dbReference>
<comment type="caution">
    <text evidence="4">The sequence shown here is derived from an EMBL/GenBank/DDBJ whole genome shotgun (WGS) entry which is preliminary data.</text>
</comment>
<dbReference type="OrthoDB" id="6105938at2759"/>
<proteinExistence type="predicted"/>
<dbReference type="AlphaFoldDB" id="A0A1X0P2D7"/>
<dbReference type="Proteomes" id="UP000192257">
    <property type="component" value="Unassembled WGS sequence"/>
</dbReference>
<feature type="chain" id="PRO_5012326297" description="SAM domain-containing protein" evidence="2">
    <location>
        <begin position="23"/>
        <end position="366"/>
    </location>
</feature>
<feature type="transmembrane region" description="Helical" evidence="1">
    <location>
        <begin position="300"/>
        <end position="320"/>
    </location>
</feature>
<evidence type="ECO:0000313" key="4">
    <source>
        <dbReference type="EMBL" id="ORC91031.1"/>
    </source>
</evidence>
<keyword evidence="1" id="KW-1133">Transmembrane helix</keyword>
<dbReference type="InterPro" id="IPR001660">
    <property type="entry name" value="SAM"/>
</dbReference>
<dbReference type="SUPFAM" id="SSF47769">
    <property type="entry name" value="SAM/Pointed domain"/>
    <property type="match status" value="1"/>
</dbReference>
<feature type="signal peptide" evidence="2">
    <location>
        <begin position="1"/>
        <end position="22"/>
    </location>
</feature>
<gene>
    <name evidence="4" type="ORF">TM35_000074550</name>
</gene>
<dbReference type="Gene3D" id="1.10.150.50">
    <property type="entry name" value="Transcription Factor, Ets-1"/>
    <property type="match status" value="1"/>
</dbReference>
<sequence>MRVFSVVLLLLLFSLCTHSSVAVINAASVVGEQHQHQQQQQEGLNDVKPVTIPLSPIVNKPVEKWTVSDVEYWMNYTVGYAEYSGFVRKHGVDGPTLLAMDGSDFEEHFPIENAMHAIKLSAHLKLLQGLCLCKTDDASMEKVVDLWSYFKKENFRVWVVGITSFFFPRLSMLYTFFFDDELYRMLLGVPSSPSSAMTAAAAAAGVGTPTAGGKGGEYDTLLTTPSVPFMRTLLYLICLIFAPDLFLMVEAARLVPTNYIIMPCCVLLFLLNAYREYLFFYFTYKGSVFSPDTPLYKKIWFVYSYTLFVPPILFILYPIVPFTLQCILLFLLPVGFILVFIAHIFIPLDPSSEEGFQKGSENEKSD</sequence>
<evidence type="ECO:0000256" key="2">
    <source>
        <dbReference type="SAM" id="SignalP"/>
    </source>
</evidence>
<keyword evidence="2" id="KW-0732">Signal</keyword>
<feature type="transmembrane region" description="Helical" evidence="1">
    <location>
        <begin position="259"/>
        <end position="280"/>
    </location>
</feature>
<organism evidence="4 5">
    <name type="scientific">Trypanosoma theileri</name>
    <dbReference type="NCBI Taxonomy" id="67003"/>
    <lineage>
        <taxon>Eukaryota</taxon>
        <taxon>Discoba</taxon>
        <taxon>Euglenozoa</taxon>
        <taxon>Kinetoplastea</taxon>
        <taxon>Metakinetoplastina</taxon>
        <taxon>Trypanosomatida</taxon>
        <taxon>Trypanosomatidae</taxon>
        <taxon>Trypanosoma</taxon>
    </lineage>
</organism>
<evidence type="ECO:0000313" key="5">
    <source>
        <dbReference type="Proteomes" id="UP000192257"/>
    </source>
</evidence>
<keyword evidence="1" id="KW-0812">Transmembrane</keyword>
<name>A0A1X0P2D7_9TRYP</name>
<dbReference type="Pfam" id="PF00536">
    <property type="entry name" value="SAM_1"/>
    <property type="match status" value="1"/>
</dbReference>
<dbReference type="InterPro" id="IPR013761">
    <property type="entry name" value="SAM/pointed_sf"/>
</dbReference>